<gene>
    <name evidence="4" type="ORF">B7P34_02090</name>
</gene>
<evidence type="ECO:0000259" key="2">
    <source>
        <dbReference type="Pfam" id="PF10708"/>
    </source>
</evidence>
<dbReference type="InterPro" id="IPR000157">
    <property type="entry name" value="TIR_dom"/>
</dbReference>
<evidence type="ECO:0000313" key="5">
    <source>
        <dbReference type="Proteomes" id="UP000242427"/>
    </source>
</evidence>
<dbReference type="RefSeq" id="WP_106674024.1">
    <property type="nucleotide sequence ID" value="NZ_PXWG01000002.1"/>
</dbReference>
<feature type="region of interest" description="Disordered" evidence="1">
    <location>
        <begin position="226"/>
        <end position="273"/>
    </location>
</feature>
<dbReference type="InterPro" id="IPR035897">
    <property type="entry name" value="Toll_tir_struct_dom_sf"/>
</dbReference>
<dbReference type="Pfam" id="PF13676">
    <property type="entry name" value="TIR_2"/>
    <property type="match status" value="1"/>
</dbReference>
<evidence type="ECO:0000313" key="4">
    <source>
        <dbReference type="EMBL" id="PSJ30373.1"/>
    </source>
</evidence>
<evidence type="ECO:0000256" key="1">
    <source>
        <dbReference type="SAM" id="MobiDB-lite"/>
    </source>
</evidence>
<evidence type="ECO:0000259" key="3">
    <source>
        <dbReference type="Pfam" id="PF13676"/>
    </source>
</evidence>
<feature type="domain" description="DUF2510" evidence="2">
    <location>
        <begin position="268"/>
        <end position="295"/>
    </location>
</feature>
<comment type="caution">
    <text evidence="4">The sequence shown here is derived from an EMBL/GenBank/DDBJ whole genome shotgun (WGS) entry which is preliminary data.</text>
</comment>
<dbReference type="AlphaFoldDB" id="A0A9X7JV95"/>
<evidence type="ECO:0008006" key="6">
    <source>
        <dbReference type="Google" id="ProtNLM"/>
    </source>
</evidence>
<reference evidence="4 5" key="1">
    <citation type="submission" date="2018-03" db="EMBL/GenBank/DDBJ databases">
        <title>Chitinolytic properties of Streptosporangium nondiastaticum TBG75A20.</title>
        <authorList>
            <person name="Gayathri V."/>
            <person name="Shiburaj S."/>
        </authorList>
    </citation>
    <scope>NUCLEOTIDE SEQUENCE [LARGE SCALE GENOMIC DNA]</scope>
    <source>
        <strain evidence="4 5">TBG75A20</strain>
    </source>
</reference>
<dbReference type="OrthoDB" id="5065474at2"/>
<feature type="compositionally biased region" description="Polar residues" evidence="1">
    <location>
        <begin position="243"/>
        <end position="262"/>
    </location>
</feature>
<dbReference type="Proteomes" id="UP000242427">
    <property type="component" value="Unassembled WGS sequence"/>
</dbReference>
<protein>
    <recommendedName>
        <fullName evidence="6">TIR domain-containing protein</fullName>
    </recommendedName>
</protein>
<dbReference type="SUPFAM" id="SSF52200">
    <property type="entry name" value="Toll/Interleukin receptor TIR domain"/>
    <property type="match status" value="1"/>
</dbReference>
<dbReference type="GO" id="GO:0007165">
    <property type="term" value="P:signal transduction"/>
    <property type="evidence" value="ECO:0007669"/>
    <property type="project" value="InterPro"/>
</dbReference>
<proteinExistence type="predicted"/>
<dbReference type="EMBL" id="PXWG01000002">
    <property type="protein sequence ID" value="PSJ30373.1"/>
    <property type="molecule type" value="Genomic_DNA"/>
</dbReference>
<dbReference type="Pfam" id="PF10708">
    <property type="entry name" value="DUF2510"/>
    <property type="match status" value="1"/>
</dbReference>
<sequence>MTSTTPAGAPGGRRLFISYARPDSESVLRLVEVFKALRHTPWLDRELETEGGKPWWDRILTEIEACDAIVVVLSPELFDSVPAQREREYAAELGKPPLPVMVEPVTPDILPPDLSNRQFVDFTQADPLAGAKLASALTGLPCAPPLPDPMPKRPDVPSSYLGDLRDRVRAAGLSLDEQVGLITELRIRLDLERERQAVVTLLRELQRRRDLCHAAWQILDPLLRDVSGEPSEVPSPGAESQKEQPATLSTSASAQPEPTTPESGLPPAGWYPDPSGRHQLRWFWNGCWTSQASDNGKVINDPNF</sequence>
<dbReference type="Gene3D" id="3.40.50.10140">
    <property type="entry name" value="Toll/interleukin-1 receptor homology (TIR) domain"/>
    <property type="match status" value="1"/>
</dbReference>
<keyword evidence="5" id="KW-1185">Reference proteome</keyword>
<name>A0A9X7JV95_9ACTN</name>
<accession>A0A9X7JV95</accession>
<feature type="domain" description="TIR" evidence="3">
    <location>
        <begin position="16"/>
        <end position="126"/>
    </location>
</feature>
<dbReference type="InterPro" id="IPR018929">
    <property type="entry name" value="DUF2510"/>
</dbReference>
<organism evidence="4 5">
    <name type="scientific">Streptosporangium nondiastaticum</name>
    <dbReference type="NCBI Taxonomy" id="35764"/>
    <lineage>
        <taxon>Bacteria</taxon>
        <taxon>Bacillati</taxon>
        <taxon>Actinomycetota</taxon>
        <taxon>Actinomycetes</taxon>
        <taxon>Streptosporangiales</taxon>
        <taxon>Streptosporangiaceae</taxon>
        <taxon>Streptosporangium</taxon>
    </lineage>
</organism>